<feature type="transmembrane region" description="Helical" evidence="6">
    <location>
        <begin position="399"/>
        <end position="419"/>
    </location>
</feature>
<feature type="transmembrane region" description="Helical" evidence="6">
    <location>
        <begin position="173"/>
        <end position="191"/>
    </location>
</feature>
<evidence type="ECO:0000256" key="6">
    <source>
        <dbReference type="SAM" id="Phobius"/>
    </source>
</evidence>
<feature type="transmembrane region" description="Helical" evidence="6">
    <location>
        <begin position="425"/>
        <end position="448"/>
    </location>
</feature>
<evidence type="ECO:0000259" key="7">
    <source>
        <dbReference type="PROSITE" id="PS50850"/>
    </source>
</evidence>
<feature type="transmembrane region" description="Helical" evidence="6">
    <location>
        <begin position="142"/>
        <end position="167"/>
    </location>
</feature>
<dbReference type="GeneID" id="70241105"/>
<dbReference type="RefSeq" id="XP_046074810.1">
    <property type="nucleotide sequence ID" value="XM_046210818.1"/>
</dbReference>
<dbReference type="InterPro" id="IPR011701">
    <property type="entry name" value="MFS"/>
</dbReference>
<evidence type="ECO:0000256" key="4">
    <source>
        <dbReference type="ARBA" id="ARBA00022989"/>
    </source>
</evidence>
<feature type="domain" description="Major facilitator superfamily (MFS) profile" evidence="7">
    <location>
        <begin position="14"/>
        <end position="454"/>
    </location>
</feature>
<evidence type="ECO:0000256" key="2">
    <source>
        <dbReference type="ARBA" id="ARBA00022448"/>
    </source>
</evidence>
<sequence>MSPQNWPLWKRNTIFFVVCLTAFAATNTILANAAGLVIQAQEYQKSAQDLSYTLSATLAGAAIGPFVWQPFARRFGKASTIFTASNLLWIFNIWAAVCRGKYSYGSFIGARTMSGFASSAAAYVGGPIILELYPLHNRGKAFGIWSFSLIFGTIFGPAMSGYIVYYVPWPVQFWYNVGLNVFIVILMLIVFEETGVSATGSYVCLKNESWFTRRHYLIPGLTASRYKYGARDLVRTLTVPWLILICPHALIASFGLFVYFGFAAGITNVLAVFLQTPVSLGGYGLNAIENSNFLFSQWVGTLLALVYSALLGDRLPLWLYKRNGGIWKPEYRLISLLLPCLVLFPIGYVVMGVSLARHYNRAILGLAACFLAGATVLVIGSLVAYLNETFLRYRSEANVTANLTRLALGIAIPFFVFPWEEEVGLEWMFGMIGIFQWVCFVPLLVLYFKGETIRKWALSSVADVADEEEGEIMVSGGH</sequence>
<comment type="subcellular location">
    <subcellularLocation>
        <location evidence="1">Membrane</location>
        <topology evidence="1">Multi-pass membrane protein</topology>
    </subcellularLocation>
</comment>
<reference evidence="8" key="1">
    <citation type="submission" date="2021-12" db="EMBL/GenBank/DDBJ databases">
        <title>Convergent genome expansion in fungi linked to evolution of root-endophyte symbiosis.</title>
        <authorList>
            <consortium name="DOE Joint Genome Institute"/>
            <person name="Ke Y.-H."/>
            <person name="Bonito G."/>
            <person name="Liao H.-L."/>
            <person name="Looney B."/>
            <person name="Rojas-Flechas A."/>
            <person name="Nash J."/>
            <person name="Hameed K."/>
            <person name="Schadt C."/>
            <person name="Martin F."/>
            <person name="Crous P.W."/>
            <person name="Miettinen O."/>
            <person name="Magnuson J.K."/>
            <person name="Labbe J."/>
            <person name="Jacobson D."/>
            <person name="Doktycz M.J."/>
            <person name="Veneault-Fourrey C."/>
            <person name="Kuo A."/>
            <person name="Mondo S."/>
            <person name="Calhoun S."/>
            <person name="Riley R."/>
            <person name="Ohm R."/>
            <person name="LaButti K."/>
            <person name="Andreopoulos B."/>
            <person name="Pangilinan J."/>
            <person name="Nolan M."/>
            <person name="Tritt A."/>
            <person name="Clum A."/>
            <person name="Lipzen A."/>
            <person name="Daum C."/>
            <person name="Barry K."/>
            <person name="Grigoriev I.V."/>
            <person name="Vilgalys R."/>
        </authorList>
    </citation>
    <scope>NUCLEOTIDE SEQUENCE</scope>
    <source>
        <strain evidence="8">PMI_201</strain>
    </source>
</reference>
<dbReference type="Proteomes" id="UP001201262">
    <property type="component" value="Unassembled WGS sequence"/>
</dbReference>
<feature type="transmembrane region" description="Helical" evidence="6">
    <location>
        <begin position="12"/>
        <end position="38"/>
    </location>
</feature>
<organism evidence="8 9">
    <name type="scientific">Talaromyces proteolyticus</name>
    <dbReference type="NCBI Taxonomy" id="1131652"/>
    <lineage>
        <taxon>Eukaryota</taxon>
        <taxon>Fungi</taxon>
        <taxon>Dikarya</taxon>
        <taxon>Ascomycota</taxon>
        <taxon>Pezizomycotina</taxon>
        <taxon>Eurotiomycetes</taxon>
        <taxon>Eurotiomycetidae</taxon>
        <taxon>Eurotiales</taxon>
        <taxon>Trichocomaceae</taxon>
        <taxon>Talaromyces</taxon>
        <taxon>Talaromyces sect. Bacilispori</taxon>
    </lineage>
</organism>
<name>A0AAD4Q0Q7_9EURO</name>
<evidence type="ECO:0000256" key="3">
    <source>
        <dbReference type="ARBA" id="ARBA00022692"/>
    </source>
</evidence>
<dbReference type="InterPro" id="IPR020846">
    <property type="entry name" value="MFS_dom"/>
</dbReference>
<dbReference type="GO" id="GO:0005886">
    <property type="term" value="C:plasma membrane"/>
    <property type="evidence" value="ECO:0007669"/>
    <property type="project" value="TreeGrafter"/>
</dbReference>
<keyword evidence="5 6" id="KW-0472">Membrane</keyword>
<feature type="transmembrane region" description="Helical" evidence="6">
    <location>
        <begin position="109"/>
        <end position="130"/>
    </location>
</feature>
<dbReference type="PROSITE" id="PS50850">
    <property type="entry name" value="MFS"/>
    <property type="match status" value="1"/>
</dbReference>
<dbReference type="EMBL" id="JAJTJA010000004">
    <property type="protein sequence ID" value="KAH8701104.1"/>
    <property type="molecule type" value="Genomic_DNA"/>
</dbReference>
<dbReference type="InterPro" id="IPR036259">
    <property type="entry name" value="MFS_trans_sf"/>
</dbReference>
<dbReference type="AlphaFoldDB" id="A0AAD4Q0Q7"/>
<keyword evidence="3 6" id="KW-0812">Transmembrane</keyword>
<evidence type="ECO:0000313" key="9">
    <source>
        <dbReference type="Proteomes" id="UP001201262"/>
    </source>
</evidence>
<feature type="transmembrane region" description="Helical" evidence="6">
    <location>
        <begin position="241"/>
        <end position="274"/>
    </location>
</feature>
<evidence type="ECO:0000256" key="5">
    <source>
        <dbReference type="ARBA" id="ARBA00023136"/>
    </source>
</evidence>
<dbReference type="GO" id="GO:0022857">
    <property type="term" value="F:transmembrane transporter activity"/>
    <property type="evidence" value="ECO:0007669"/>
    <property type="project" value="InterPro"/>
</dbReference>
<protein>
    <submittedName>
        <fullName evidence="8">Major facilitator superfamily domain-containing protein</fullName>
    </submittedName>
</protein>
<dbReference type="SUPFAM" id="SSF103473">
    <property type="entry name" value="MFS general substrate transporter"/>
    <property type="match status" value="1"/>
</dbReference>
<feature type="transmembrane region" description="Helical" evidence="6">
    <location>
        <begin position="80"/>
        <end position="97"/>
    </location>
</feature>
<proteinExistence type="predicted"/>
<evidence type="ECO:0000256" key="1">
    <source>
        <dbReference type="ARBA" id="ARBA00004141"/>
    </source>
</evidence>
<accession>A0AAD4Q0Q7</accession>
<feature type="transmembrane region" description="Helical" evidence="6">
    <location>
        <begin position="294"/>
        <end position="312"/>
    </location>
</feature>
<dbReference type="Gene3D" id="1.20.1250.20">
    <property type="entry name" value="MFS general substrate transporter like domains"/>
    <property type="match status" value="1"/>
</dbReference>
<dbReference type="PANTHER" id="PTHR23502:SF132">
    <property type="entry name" value="POLYAMINE TRANSPORTER 2-RELATED"/>
    <property type="match status" value="1"/>
</dbReference>
<feature type="transmembrane region" description="Helical" evidence="6">
    <location>
        <begin position="50"/>
        <end position="68"/>
    </location>
</feature>
<gene>
    <name evidence="8" type="ORF">BGW36DRAFT_291155</name>
</gene>
<dbReference type="Pfam" id="PF07690">
    <property type="entry name" value="MFS_1"/>
    <property type="match status" value="1"/>
</dbReference>
<keyword evidence="4 6" id="KW-1133">Transmembrane helix</keyword>
<comment type="caution">
    <text evidence="8">The sequence shown here is derived from an EMBL/GenBank/DDBJ whole genome shotgun (WGS) entry which is preliminary data.</text>
</comment>
<feature type="transmembrane region" description="Helical" evidence="6">
    <location>
        <begin position="362"/>
        <end position="387"/>
    </location>
</feature>
<keyword evidence="9" id="KW-1185">Reference proteome</keyword>
<evidence type="ECO:0000313" key="8">
    <source>
        <dbReference type="EMBL" id="KAH8701104.1"/>
    </source>
</evidence>
<feature type="transmembrane region" description="Helical" evidence="6">
    <location>
        <begin position="333"/>
        <end position="356"/>
    </location>
</feature>
<dbReference type="PANTHER" id="PTHR23502">
    <property type="entry name" value="MAJOR FACILITATOR SUPERFAMILY"/>
    <property type="match status" value="1"/>
</dbReference>
<keyword evidence="2" id="KW-0813">Transport</keyword>